<reference evidence="1" key="1">
    <citation type="submission" date="2019-08" db="EMBL/GenBank/DDBJ databases">
        <authorList>
            <person name="Kucharzyk K."/>
            <person name="Murdoch R.W."/>
            <person name="Higgins S."/>
            <person name="Loffler F."/>
        </authorList>
    </citation>
    <scope>NUCLEOTIDE SEQUENCE</scope>
</reference>
<dbReference type="EMBL" id="VSSQ01014128">
    <property type="protein sequence ID" value="MPM53005.1"/>
    <property type="molecule type" value="Genomic_DNA"/>
</dbReference>
<name>A0A645AIH1_9ZZZZ</name>
<gene>
    <name evidence="1" type="ORF">SDC9_99769</name>
</gene>
<protein>
    <recommendedName>
        <fullName evidence="2">Phospholipid/glycerol acyltransferase domain-containing protein</fullName>
    </recommendedName>
</protein>
<dbReference type="AlphaFoldDB" id="A0A645AIH1"/>
<proteinExistence type="predicted"/>
<accession>A0A645AIH1</accession>
<sequence length="440" mass="50517">MTGIEKLQQAKRFDMKRKPIRQRNYLRPVTWILSFPDVWMHRLKINRTRMEGVKPPFLLLCTHHAFIDFKVTTAALFPYRANYVVAIDGFLKREWLLRNAGGICKRKFTNDLQLIRQIREVLTTNGDILALYPEARYSLVGTTAVLPDSLGKMAKLLGVPVVMLNMHGHYLSSPVWNLKNRGNRIEADLTLLYTKEELASASTSSINTTIRKAFEYDEYRWQLENKISIKTKTRAEGLHKPLYQCPHCHTEFKMYSKGERIGCSACSKEWEMTEYGQLEAVVKATDEQTLLTEFSHIPDWYEWERTQVRSQINEGAYHLQVEARVEALPNANGYIPLGNATLTHSMQGFTLEGNFDGEGFLLAKTALSMYSCHIEYEYFGKGDCIDLSTLDDTYYIYPQGSEFSVTKIALATEELFAFHTKGKQLLSDKELENLTSAPQD</sequence>
<evidence type="ECO:0008006" key="2">
    <source>
        <dbReference type="Google" id="ProtNLM"/>
    </source>
</evidence>
<organism evidence="1">
    <name type="scientific">bioreactor metagenome</name>
    <dbReference type="NCBI Taxonomy" id="1076179"/>
    <lineage>
        <taxon>unclassified sequences</taxon>
        <taxon>metagenomes</taxon>
        <taxon>ecological metagenomes</taxon>
    </lineage>
</organism>
<comment type="caution">
    <text evidence="1">The sequence shown here is derived from an EMBL/GenBank/DDBJ whole genome shotgun (WGS) entry which is preliminary data.</text>
</comment>
<evidence type="ECO:0000313" key="1">
    <source>
        <dbReference type="EMBL" id="MPM53005.1"/>
    </source>
</evidence>